<dbReference type="Proteomes" id="UP000235145">
    <property type="component" value="Unassembled WGS sequence"/>
</dbReference>
<protein>
    <recommendedName>
        <fullName evidence="12">BED-type domain-containing protein</fullName>
    </recommendedName>
</protein>
<dbReference type="Pfam" id="PF05699">
    <property type="entry name" value="Dimer_Tnp_hAT"/>
    <property type="match status" value="1"/>
</dbReference>
<dbReference type="GO" id="GO:0005634">
    <property type="term" value="C:nucleus"/>
    <property type="evidence" value="ECO:0007669"/>
    <property type="project" value="UniProtKB-SubCell"/>
</dbReference>
<keyword evidence="9" id="KW-0539">Nucleus</keyword>
<dbReference type="InterPro" id="IPR003656">
    <property type="entry name" value="Znf_BED"/>
</dbReference>
<evidence type="ECO:0000256" key="9">
    <source>
        <dbReference type="ARBA" id="ARBA00023242"/>
    </source>
</evidence>
<keyword evidence="4 10" id="KW-0863">Zinc-finger</keyword>
<dbReference type="InterPro" id="IPR012337">
    <property type="entry name" value="RNaseH-like_sf"/>
</dbReference>
<name>A0A9R1XBP7_LACSA</name>
<comment type="caution">
    <text evidence="13">The sequence shown here is derived from an EMBL/GenBank/DDBJ whole genome shotgun (WGS) entry which is preliminary data.</text>
</comment>
<keyword evidence="8" id="KW-0804">Transcription</keyword>
<dbReference type="InterPro" id="IPR008906">
    <property type="entry name" value="HATC_C_dom"/>
</dbReference>
<dbReference type="GO" id="GO:0046983">
    <property type="term" value="F:protein dimerization activity"/>
    <property type="evidence" value="ECO:0007669"/>
    <property type="project" value="InterPro"/>
</dbReference>
<dbReference type="GO" id="GO:0008270">
    <property type="term" value="F:zinc ion binding"/>
    <property type="evidence" value="ECO:0007669"/>
    <property type="project" value="UniProtKB-KW"/>
</dbReference>
<dbReference type="SUPFAM" id="SSF53098">
    <property type="entry name" value="Ribonuclease H-like"/>
    <property type="match status" value="1"/>
</dbReference>
<evidence type="ECO:0000256" key="11">
    <source>
        <dbReference type="SAM" id="MobiDB-lite"/>
    </source>
</evidence>
<dbReference type="Pfam" id="PF14372">
    <property type="entry name" value="hAT-like_RNase-H"/>
    <property type="match status" value="1"/>
</dbReference>
<keyword evidence="5" id="KW-0862">Zinc</keyword>
<evidence type="ECO:0000256" key="6">
    <source>
        <dbReference type="ARBA" id="ARBA00023015"/>
    </source>
</evidence>
<evidence type="ECO:0000256" key="1">
    <source>
        <dbReference type="ARBA" id="ARBA00004123"/>
    </source>
</evidence>
<comment type="subcellular location">
    <subcellularLocation>
        <location evidence="1">Nucleus</location>
    </subcellularLocation>
</comment>
<evidence type="ECO:0000256" key="2">
    <source>
        <dbReference type="ARBA" id="ARBA00011738"/>
    </source>
</evidence>
<dbReference type="InterPro" id="IPR025525">
    <property type="entry name" value="hAT-like_transposase_RNase-H"/>
</dbReference>
<gene>
    <name evidence="13" type="ORF">LSAT_V11C500277120</name>
</gene>
<dbReference type="PROSITE" id="PS50808">
    <property type="entry name" value="ZF_BED"/>
    <property type="match status" value="1"/>
</dbReference>
<accession>A0A9R1XBP7</accession>
<dbReference type="PANTHER" id="PTHR46481">
    <property type="entry name" value="ZINC FINGER BED DOMAIN-CONTAINING PROTEIN 4"/>
    <property type="match status" value="1"/>
</dbReference>
<dbReference type="InterPro" id="IPR052035">
    <property type="entry name" value="ZnF_BED_domain_contain"/>
</dbReference>
<evidence type="ECO:0000256" key="5">
    <source>
        <dbReference type="ARBA" id="ARBA00022833"/>
    </source>
</evidence>
<evidence type="ECO:0000313" key="14">
    <source>
        <dbReference type="Proteomes" id="UP000235145"/>
    </source>
</evidence>
<evidence type="ECO:0000256" key="7">
    <source>
        <dbReference type="ARBA" id="ARBA00023125"/>
    </source>
</evidence>
<feature type="compositionally biased region" description="Low complexity" evidence="11">
    <location>
        <begin position="573"/>
        <end position="587"/>
    </location>
</feature>
<keyword evidence="14" id="KW-1185">Reference proteome</keyword>
<organism evidence="13 14">
    <name type="scientific">Lactuca sativa</name>
    <name type="common">Garden lettuce</name>
    <dbReference type="NCBI Taxonomy" id="4236"/>
    <lineage>
        <taxon>Eukaryota</taxon>
        <taxon>Viridiplantae</taxon>
        <taxon>Streptophyta</taxon>
        <taxon>Embryophyta</taxon>
        <taxon>Tracheophyta</taxon>
        <taxon>Spermatophyta</taxon>
        <taxon>Magnoliopsida</taxon>
        <taxon>eudicotyledons</taxon>
        <taxon>Gunneridae</taxon>
        <taxon>Pentapetalae</taxon>
        <taxon>asterids</taxon>
        <taxon>campanulids</taxon>
        <taxon>Asterales</taxon>
        <taxon>Asteraceae</taxon>
        <taxon>Cichorioideae</taxon>
        <taxon>Cichorieae</taxon>
        <taxon>Lactucinae</taxon>
        <taxon>Lactuca</taxon>
    </lineage>
</organism>
<evidence type="ECO:0000256" key="3">
    <source>
        <dbReference type="ARBA" id="ARBA00022723"/>
    </source>
</evidence>
<evidence type="ECO:0000256" key="8">
    <source>
        <dbReference type="ARBA" id="ARBA00023163"/>
    </source>
</evidence>
<keyword evidence="7" id="KW-0238">DNA-binding</keyword>
<feature type="region of interest" description="Disordered" evidence="11">
    <location>
        <begin position="33"/>
        <end position="93"/>
    </location>
</feature>
<evidence type="ECO:0000313" key="13">
    <source>
        <dbReference type="EMBL" id="KAJ0208330.1"/>
    </source>
</evidence>
<evidence type="ECO:0000256" key="10">
    <source>
        <dbReference type="PROSITE-ProRule" id="PRU00027"/>
    </source>
</evidence>
<dbReference type="GO" id="GO:0003677">
    <property type="term" value="F:DNA binding"/>
    <property type="evidence" value="ECO:0007669"/>
    <property type="project" value="UniProtKB-KW"/>
</dbReference>
<reference evidence="13 14" key="1">
    <citation type="journal article" date="2017" name="Nat. Commun.">
        <title>Genome assembly with in vitro proximity ligation data and whole-genome triplication in lettuce.</title>
        <authorList>
            <person name="Reyes-Chin-Wo S."/>
            <person name="Wang Z."/>
            <person name="Yang X."/>
            <person name="Kozik A."/>
            <person name="Arikit S."/>
            <person name="Song C."/>
            <person name="Xia L."/>
            <person name="Froenicke L."/>
            <person name="Lavelle D.O."/>
            <person name="Truco M.J."/>
            <person name="Xia R."/>
            <person name="Zhu S."/>
            <person name="Xu C."/>
            <person name="Xu H."/>
            <person name="Xu X."/>
            <person name="Cox K."/>
            <person name="Korf I."/>
            <person name="Meyers B.C."/>
            <person name="Michelmore R.W."/>
        </authorList>
    </citation>
    <scope>NUCLEOTIDE SEQUENCE [LARGE SCALE GENOMIC DNA]</scope>
    <source>
        <strain evidence="14">cv. Salinas</strain>
        <tissue evidence="13">Seedlings</tissue>
    </source>
</reference>
<feature type="region of interest" description="Disordered" evidence="11">
    <location>
        <begin position="573"/>
        <end position="593"/>
    </location>
</feature>
<dbReference type="AlphaFoldDB" id="A0A9R1XBP7"/>
<dbReference type="SMART" id="SM00614">
    <property type="entry name" value="ZnF_BED"/>
    <property type="match status" value="1"/>
</dbReference>
<evidence type="ECO:0000256" key="4">
    <source>
        <dbReference type="ARBA" id="ARBA00022771"/>
    </source>
</evidence>
<sequence>MVGEAHVRERVRVGWARTSLLAGVWTGFHDSSVAGQGRGLRTRSVSSTSNPIGVGDDNQPSQDAHEGINLNDEEIHPNGQNTSEDFGSVDELELKPKRQRTSSVWGEFVDVTLPDGKVKVECIHCKKRLAKVGSGTTSTYKRHLVSCAKCKAYQKSQQMLNFQLIDVDMGYDKPPPLIGPDTKYDPNKMRESIANWIMGTEQPFSVVENDLFVYMMKRANPLFQKTCRATIKEDCLKVYKHEMKKLKDLTSVASKISLTTDCWKSSHQKIEYMVITGHFIDQNWRLQKRVLSFVHVPPPHTGLDIADGIYKCLKEWEIKGKIFSISVDNASYNDKAVNTLKNNFNRVKKLPCGGRLFHVRCCAHILNLLVKDGLSNIDFVIEEVREAVKYINSSEERRQTFSNVAHQLQVHDRKLLLDVPTRWNSTYDMLSIALKFKDVFPRYAEYEPHFHHFPNEDEWKNVENVCEILKIFKVCTNVISGSDYPTSNLDLIEVYKVKETLDRAAQSKDDFIRKMAIKMKEKFDKFKMKLVQFSYPKLYPPNEATKNIKEVEKALEDMYSDYLVMHNSLVKEASTSSSGSSGRSNASMPNEGTPLESGWEAFGQFIKSVDLEVPKKSELVLYLEESVHNVQGGGMHSFNALEWWNMHKLKYRVLSRMAMDVLAVPISTVASESTFSVGGRVIDPYRSLLAPDTVQMLIVEGTGLEKCSFSNEDVLINELQLCYKRAELKLV</sequence>
<proteinExistence type="predicted"/>
<dbReference type="EMBL" id="NBSK02000005">
    <property type="protein sequence ID" value="KAJ0208330.1"/>
    <property type="molecule type" value="Genomic_DNA"/>
</dbReference>
<feature type="domain" description="BED-type" evidence="12">
    <location>
        <begin position="99"/>
        <end position="157"/>
    </location>
</feature>
<dbReference type="PANTHER" id="PTHR46481:SF10">
    <property type="entry name" value="ZINC FINGER BED DOMAIN-CONTAINING PROTEIN 39"/>
    <property type="match status" value="1"/>
</dbReference>
<evidence type="ECO:0000259" key="12">
    <source>
        <dbReference type="PROSITE" id="PS50808"/>
    </source>
</evidence>
<keyword evidence="6" id="KW-0805">Transcription regulation</keyword>
<keyword evidence="3" id="KW-0479">Metal-binding</keyword>
<comment type="subunit">
    <text evidence="2">Homodimer.</text>
</comment>